<dbReference type="InterPro" id="IPR050266">
    <property type="entry name" value="AB_hydrolase_sf"/>
</dbReference>
<dbReference type="RefSeq" id="XP_008319284.1">
    <property type="nucleotide sequence ID" value="XM_008321062.2"/>
</dbReference>
<dbReference type="InParanoid" id="A0A3P8WQF5"/>
<keyword evidence="5" id="KW-1185">Reference proteome</keyword>
<feature type="domain" description="AB hydrolase-1" evidence="3">
    <location>
        <begin position="76"/>
        <end position="317"/>
    </location>
</feature>
<dbReference type="Proteomes" id="UP000265120">
    <property type="component" value="Chromosome 11"/>
</dbReference>
<name>A0A3P8WQF5_CYNSE</name>
<dbReference type="Pfam" id="PF00561">
    <property type="entry name" value="Abhydrolase_1"/>
    <property type="match status" value="1"/>
</dbReference>
<comment type="similarity">
    <text evidence="1">Belongs to the AB hydrolase superfamily.</text>
</comment>
<dbReference type="KEGG" id="csem:103386668"/>
<dbReference type="GeneTree" id="ENSGT00510000047225"/>
<protein>
    <submittedName>
        <fullName evidence="4">Abhydrolase domain containing 6, acylglycerol lipase</fullName>
    </submittedName>
</protein>
<sequence length="342" mass="38379">MFAVMEMIVPALIISGCCVVLPLSLFFVTFFLWPAAIIKAYNWNERRKMRLVVHNSFSGSYRFSYFSNVTPGGSTPSLLLLHGFSDKKDSWLPLIKYLPKNQHIVAVDMPGHGGTSRPDGEDYSIEGQVVRIHQFVQSIGLNKRPFHLVGISMGGNVAGVYAARYPAHLSGVTLICPSGIDYPTDSEFISQLRELEHSHDINSVALVPKTVDEFENMLRLCCHTQLNIPRQIINGILSERIPNNEFYKEVLMEIVSETSRYSLQDKLHLISTPLQVIWGKEDKLLDVSGTTVVQAALPCSQVELLDNCGHNVPMERPRKSAKLIMDFMTACKFSINDDKKHS</sequence>
<dbReference type="GO" id="GO:0046464">
    <property type="term" value="P:acylglycerol catabolic process"/>
    <property type="evidence" value="ECO:0007669"/>
    <property type="project" value="TreeGrafter"/>
</dbReference>
<keyword evidence="2" id="KW-0472">Membrane</keyword>
<dbReference type="GO" id="GO:0032281">
    <property type="term" value="C:AMPA glutamate receptor complex"/>
    <property type="evidence" value="ECO:0007669"/>
    <property type="project" value="TreeGrafter"/>
</dbReference>
<evidence type="ECO:0000313" key="5">
    <source>
        <dbReference type="Proteomes" id="UP000265120"/>
    </source>
</evidence>
<evidence type="ECO:0000313" key="4">
    <source>
        <dbReference type="Ensembl" id="ENSCSEP00000028984.1"/>
    </source>
</evidence>
<reference evidence="4" key="3">
    <citation type="submission" date="2025-09" db="UniProtKB">
        <authorList>
            <consortium name="Ensembl"/>
        </authorList>
    </citation>
    <scope>IDENTIFICATION</scope>
</reference>
<dbReference type="STRING" id="244447.ENSCSEP00000028984"/>
<dbReference type="InterPro" id="IPR029058">
    <property type="entry name" value="AB_hydrolase_fold"/>
</dbReference>
<dbReference type="OrthoDB" id="6431331at2759"/>
<dbReference type="GeneID" id="103386668"/>
<organism evidence="4 5">
    <name type="scientific">Cynoglossus semilaevis</name>
    <name type="common">Tongue sole</name>
    <dbReference type="NCBI Taxonomy" id="244447"/>
    <lineage>
        <taxon>Eukaryota</taxon>
        <taxon>Metazoa</taxon>
        <taxon>Chordata</taxon>
        <taxon>Craniata</taxon>
        <taxon>Vertebrata</taxon>
        <taxon>Euteleostomi</taxon>
        <taxon>Actinopterygii</taxon>
        <taxon>Neopterygii</taxon>
        <taxon>Teleostei</taxon>
        <taxon>Neoteleostei</taxon>
        <taxon>Acanthomorphata</taxon>
        <taxon>Carangaria</taxon>
        <taxon>Pleuronectiformes</taxon>
        <taxon>Pleuronectoidei</taxon>
        <taxon>Cynoglossidae</taxon>
        <taxon>Cynoglossinae</taxon>
        <taxon>Cynoglossus</taxon>
    </lineage>
</organism>
<dbReference type="InterPro" id="IPR000073">
    <property type="entry name" value="AB_hydrolase_1"/>
</dbReference>
<evidence type="ECO:0000259" key="3">
    <source>
        <dbReference type="Pfam" id="PF00561"/>
    </source>
</evidence>
<reference evidence="4 5" key="1">
    <citation type="journal article" date="2014" name="Nat. Genet.">
        <title>Whole-genome sequence of a flatfish provides insights into ZW sex chromosome evolution and adaptation to a benthic lifestyle.</title>
        <authorList>
            <person name="Chen S."/>
            <person name="Zhang G."/>
            <person name="Shao C."/>
            <person name="Huang Q."/>
            <person name="Liu G."/>
            <person name="Zhang P."/>
            <person name="Song W."/>
            <person name="An N."/>
            <person name="Chalopin D."/>
            <person name="Volff J.N."/>
            <person name="Hong Y."/>
            <person name="Li Q."/>
            <person name="Sha Z."/>
            <person name="Zhou H."/>
            <person name="Xie M."/>
            <person name="Yu Q."/>
            <person name="Liu Y."/>
            <person name="Xiang H."/>
            <person name="Wang N."/>
            <person name="Wu K."/>
            <person name="Yang C."/>
            <person name="Zhou Q."/>
            <person name="Liao X."/>
            <person name="Yang L."/>
            <person name="Hu Q."/>
            <person name="Zhang J."/>
            <person name="Meng L."/>
            <person name="Jin L."/>
            <person name="Tian Y."/>
            <person name="Lian J."/>
            <person name="Yang J."/>
            <person name="Miao G."/>
            <person name="Liu S."/>
            <person name="Liang Z."/>
            <person name="Yan F."/>
            <person name="Li Y."/>
            <person name="Sun B."/>
            <person name="Zhang H."/>
            <person name="Zhang J."/>
            <person name="Zhu Y."/>
            <person name="Du M."/>
            <person name="Zhao Y."/>
            <person name="Schartl M."/>
            <person name="Tang Q."/>
            <person name="Wang J."/>
        </authorList>
    </citation>
    <scope>NUCLEOTIDE SEQUENCE</scope>
</reference>
<dbReference type="PANTHER" id="PTHR43798">
    <property type="entry name" value="MONOACYLGLYCEROL LIPASE"/>
    <property type="match status" value="1"/>
</dbReference>
<proteinExistence type="inferred from homology"/>
<dbReference type="PRINTS" id="PR00111">
    <property type="entry name" value="ABHYDROLASE"/>
</dbReference>
<keyword evidence="2" id="KW-1133">Transmembrane helix</keyword>
<dbReference type="SUPFAM" id="SSF53474">
    <property type="entry name" value="alpha/beta-Hydrolases"/>
    <property type="match status" value="1"/>
</dbReference>
<dbReference type="Gene3D" id="3.40.50.1820">
    <property type="entry name" value="alpha/beta hydrolase"/>
    <property type="match status" value="1"/>
</dbReference>
<dbReference type="AlphaFoldDB" id="A0A3P8WQF5"/>
<dbReference type="OMA" id="QIHTLTM"/>
<dbReference type="GO" id="GO:0047372">
    <property type="term" value="F:monoacylglycerol lipase activity"/>
    <property type="evidence" value="ECO:0007669"/>
    <property type="project" value="TreeGrafter"/>
</dbReference>
<dbReference type="Ensembl" id="ENSCSET00000029381.1">
    <property type="protein sequence ID" value="ENSCSEP00000028984.1"/>
    <property type="gene ID" value="ENSCSEG00000018565.1"/>
</dbReference>
<keyword evidence="2" id="KW-0812">Transmembrane</keyword>
<dbReference type="PANTHER" id="PTHR43798:SF32">
    <property type="entry name" value="ABHYDROLASE DOMAIN-CONTAINING 6, ACYLGLYCEROL LIPASE A"/>
    <property type="match status" value="1"/>
</dbReference>
<accession>A0A3P8WQF5</accession>
<evidence type="ECO:0000256" key="1">
    <source>
        <dbReference type="ARBA" id="ARBA00008645"/>
    </source>
</evidence>
<feature type="transmembrane region" description="Helical" evidence="2">
    <location>
        <begin position="12"/>
        <end position="41"/>
    </location>
</feature>
<reference evidence="4" key="2">
    <citation type="submission" date="2025-08" db="UniProtKB">
        <authorList>
            <consortium name="Ensembl"/>
        </authorList>
    </citation>
    <scope>IDENTIFICATION</scope>
</reference>
<evidence type="ECO:0000256" key="2">
    <source>
        <dbReference type="SAM" id="Phobius"/>
    </source>
</evidence>